<dbReference type="GO" id="GO:0006506">
    <property type="term" value="P:GPI anchor biosynthetic process"/>
    <property type="evidence" value="ECO:0007669"/>
    <property type="project" value="InterPro"/>
</dbReference>
<name>A0A643BKC7_BALPH</name>
<dbReference type="PANTHER" id="PTHR31410">
    <property type="entry name" value="TRANSMEMBRANE PROTEIN 246"/>
    <property type="match status" value="1"/>
</dbReference>
<dbReference type="GO" id="GO:0016757">
    <property type="term" value="F:glycosyltransferase activity"/>
    <property type="evidence" value="ECO:0007669"/>
    <property type="project" value="InterPro"/>
</dbReference>
<evidence type="ECO:0000313" key="1">
    <source>
        <dbReference type="EMBL" id="KAB0388499.1"/>
    </source>
</evidence>
<keyword evidence="2" id="KW-1185">Reference proteome</keyword>
<proteinExistence type="predicted"/>
<reference evidence="1 2" key="1">
    <citation type="journal article" date="2019" name="PLoS ONE">
        <title>Genomic analyses reveal an absence of contemporary introgressive admixture between fin whales and blue whales, despite known hybrids.</title>
        <authorList>
            <person name="Westbury M.V."/>
            <person name="Petersen B."/>
            <person name="Lorenzen E.D."/>
        </authorList>
    </citation>
    <scope>NUCLEOTIDE SEQUENCE [LARGE SCALE GENOMIC DNA]</scope>
    <source>
        <strain evidence="1">FinWhale-01</strain>
    </source>
</reference>
<dbReference type="PANTHER" id="PTHR31410:SF1">
    <property type="entry name" value="POST-GPI ATTACHMENT TO PROTEINS FACTOR 4"/>
    <property type="match status" value="1"/>
</dbReference>
<sequence length="83" mass="9957">MTNSFEKEKQDYVYCLESSLQTYNPDYVLMVEDDPVSEEQIFPALEHLLRARFSEPHLRYALYLKLYHPARLQHYLTQSPCRS</sequence>
<gene>
    <name evidence="1" type="ORF">E2I00_014179</name>
</gene>
<dbReference type="EMBL" id="SGJD01021558">
    <property type="protein sequence ID" value="KAB0388499.1"/>
    <property type="molecule type" value="Genomic_DNA"/>
</dbReference>
<dbReference type="AlphaFoldDB" id="A0A643BKC7"/>
<dbReference type="Proteomes" id="UP000437017">
    <property type="component" value="Unassembled WGS sequence"/>
</dbReference>
<dbReference type="GO" id="GO:0000139">
    <property type="term" value="C:Golgi membrane"/>
    <property type="evidence" value="ECO:0007669"/>
    <property type="project" value="InterPro"/>
</dbReference>
<dbReference type="OrthoDB" id="2016523at2759"/>
<comment type="caution">
    <text evidence="1">The sequence shown here is derived from an EMBL/GenBank/DDBJ whole genome shotgun (WGS) entry which is preliminary data.</text>
</comment>
<evidence type="ECO:0000313" key="2">
    <source>
        <dbReference type="Proteomes" id="UP000437017"/>
    </source>
</evidence>
<protein>
    <submittedName>
        <fullName evidence="1">Uncharacterized protein</fullName>
    </submittedName>
</protein>
<dbReference type="InterPro" id="IPR029675">
    <property type="entry name" value="PGAP4"/>
</dbReference>
<organism evidence="1 2">
    <name type="scientific">Balaenoptera physalus</name>
    <name type="common">Fin whale</name>
    <name type="synonym">Balaena physalus</name>
    <dbReference type="NCBI Taxonomy" id="9770"/>
    <lineage>
        <taxon>Eukaryota</taxon>
        <taxon>Metazoa</taxon>
        <taxon>Chordata</taxon>
        <taxon>Craniata</taxon>
        <taxon>Vertebrata</taxon>
        <taxon>Euteleostomi</taxon>
        <taxon>Mammalia</taxon>
        <taxon>Eutheria</taxon>
        <taxon>Laurasiatheria</taxon>
        <taxon>Artiodactyla</taxon>
        <taxon>Whippomorpha</taxon>
        <taxon>Cetacea</taxon>
        <taxon>Mysticeti</taxon>
        <taxon>Balaenopteridae</taxon>
        <taxon>Balaenoptera</taxon>
    </lineage>
</organism>
<accession>A0A643BKC7</accession>